<dbReference type="EMBL" id="JAESWA010000023">
    <property type="protein sequence ID" value="MBL4933280.1"/>
    <property type="molecule type" value="Genomic_DNA"/>
</dbReference>
<feature type="transmembrane region" description="Helical" evidence="1">
    <location>
        <begin position="7"/>
        <end position="23"/>
    </location>
</feature>
<dbReference type="AlphaFoldDB" id="A0A937FHT7"/>
<keyword evidence="1" id="KW-1133">Transmembrane helix</keyword>
<keyword evidence="3" id="KW-1185">Reference proteome</keyword>
<gene>
    <name evidence="2" type="ORF">JK634_15805</name>
</gene>
<feature type="transmembrane region" description="Helical" evidence="1">
    <location>
        <begin position="59"/>
        <end position="78"/>
    </location>
</feature>
<protein>
    <submittedName>
        <fullName evidence="2">Uncharacterized protein</fullName>
    </submittedName>
</protein>
<reference evidence="2" key="1">
    <citation type="submission" date="2021-01" db="EMBL/GenBank/DDBJ databases">
        <title>Genome public.</title>
        <authorList>
            <person name="Liu C."/>
            <person name="Sun Q."/>
        </authorList>
    </citation>
    <scope>NUCLEOTIDE SEQUENCE</scope>
    <source>
        <strain evidence="2">YIM B02565</strain>
    </source>
</reference>
<keyword evidence="1" id="KW-0812">Transmembrane</keyword>
<keyword evidence="1" id="KW-0472">Membrane</keyword>
<evidence type="ECO:0000313" key="3">
    <source>
        <dbReference type="Proteomes" id="UP000623681"/>
    </source>
</evidence>
<evidence type="ECO:0000313" key="2">
    <source>
        <dbReference type="EMBL" id="MBL4933280.1"/>
    </source>
</evidence>
<comment type="caution">
    <text evidence="2">The sequence shown here is derived from an EMBL/GenBank/DDBJ whole genome shotgun (WGS) entry which is preliminary data.</text>
</comment>
<sequence>MEEKQKAGVFSYYLFIFFVAFIMDRFYSNVAMVVYGFLAVLLLINIISLIRKKSKKSDWLFVLIFFVIIANRAINSWFYSQDHLIVDTGYKDIFVALILLLAFIFYILYGFKEIDSKESRFKFIAFLILAIIGTGLFFVNDIVVPIIQGY</sequence>
<dbReference type="RefSeq" id="WP_202768697.1">
    <property type="nucleotide sequence ID" value="NZ_JAESWA010000023.1"/>
</dbReference>
<feature type="transmembrane region" description="Helical" evidence="1">
    <location>
        <begin position="93"/>
        <end position="111"/>
    </location>
</feature>
<evidence type="ECO:0000256" key="1">
    <source>
        <dbReference type="SAM" id="Phobius"/>
    </source>
</evidence>
<feature type="transmembrane region" description="Helical" evidence="1">
    <location>
        <begin position="29"/>
        <end position="47"/>
    </location>
</feature>
<name>A0A937FHT7_9CLOT</name>
<proteinExistence type="predicted"/>
<organism evidence="2 3">
    <name type="scientific">Clostridium paridis</name>
    <dbReference type="NCBI Taxonomy" id="2803863"/>
    <lineage>
        <taxon>Bacteria</taxon>
        <taxon>Bacillati</taxon>
        <taxon>Bacillota</taxon>
        <taxon>Clostridia</taxon>
        <taxon>Eubacteriales</taxon>
        <taxon>Clostridiaceae</taxon>
        <taxon>Clostridium</taxon>
    </lineage>
</organism>
<feature type="transmembrane region" description="Helical" evidence="1">
    <location>
        <begin position="123"/>
        <end position="147"/>
    </location>
</feature>
<dbReference type="Proteomes" id="UP000623681">
    <property type="component" value="Unassembled WGS sequence"/>
</dbReference>
<accession>A0A937FHT7</accession>